<dbReference type="Proteomes" id="UP001303760">
    <property type="component" value="Unassembled WGS sequence"/>
</dbReference>
<protein>
    <submittedName>
        <fullName evidence="2">Kinase</fullName>
    </submittedName>
</protein>
<dbReference type="InterPro" id="IPR011009">
    <property type="entry name" value="Kinase-like_dom_sf"/>
</dbReference>
<feature type="region of interest" description="Disordered" evidence="1">
    <location>
        <begin position="35"/>
        <end position="60"/>
    </location>
</feature>
<evidence type="ECO:0000256" key="1">
    <source>
        <dbReference type="SAM" id="MobiDB-lite"/>
    </source>
</evidence>
<gene>
    <name evidence="2" type="ORF">C8A03DRAFT_39900</name>
</gene>
<dbReference type="GO" id="GO:0016301">
    <property type="term" value="F:kinase activity"/>
    <property type="evidence" value="ECO:0007669"/>
    <property type="project" value="UniProtKB-KW"/>
</dbReference>
<dbReference type="PANTHER" id="PTHR21310">
    <property type="entry name" value="AMINOGLYCOSIDE PHOSPHOTRANSFERASE-RELATED-RELATED"/>
    <property type="match status" value="1"/>
</dbReference>
<dbReference type="InterPro" id="IPR051678">
    <property type="entry name" value="AGP_Transferase"/>
</dbReference>
<dbReference type="EMBL" id="MU860004">
    <property type="protein sequence ID" value="KAK4242730.1"/>
    <property type="molecule type" value="Genomic_DNA"/>
</dbReference>
<comment type="caution">
    <text evidence="2">The sequence shown here is derived from an EMBL/GenBank/DDBJ whole genome shotgun (WGS) entry which is preliminary data.</text>
</comment>
<organism evidence="2 3">
    <name type="scientific">Achaetomium macrosporum</name>
    <dbReference type="NCBI Taxonomy" id="79813"/>
    <lineage>
        <taxon>Eukaryota</taxon>
        <taxon>Fungi</taxon>
        <taxon>Dikarya</taxon>
        <taxon>Ascomycota</taxon>
        <taxon>Pezizomycotina</taxon>
        <taxon>Sordariomycetes</taxon>
        <taxon>Sordariomycetidae</taxon>
        <taxon>Sordariales</taxon>
        <taxon>Chaetomiaceae</taxon>
        <taxon>Achaetomium</taxon>
    </lineage>
</organism>
<reference evidence="2" key="1">
    <citation type="journal article" date="2023" name="Mol. Phylogenet. Evol.">
        <title>Genome-scale phylogeny and comparative genomics of the fungal order Sordariales.</title>
        <authorList>
            <person name="Hensen N."/>
            <person name="Bonometti L."/>
            <person name="Westerberg I."/>
            <person name="Brannstrom I.O."/>
            <person name="Guillou S."/>
            <person name="Cros-Aarteil S."/>
            <person name="Calhoun S."/>
            <person name="Haridas S."/>
            <person name="Kuo A."/>
            <person name="Mondo S."/>
            <person name="Pangilinan J."/>
            <person name="Riley R."/>
            <person name="LaButti K."/>
            <person name="Andreopoulos B."/>
            <person name="Lipzen A."/>
            <person name="Chen C."/>
            <person name="Yan M."/>
            <person name="Daum C."/>
            <person name="Ng V."/>
            <person name="Clum A."/>
            <person name="Steindorff A."/>
            <person name="Ohm R.A."/>
            <person name="Martin F."/>
            <person name="Silar P."/>
            <person name="Natvig D.O."/>
            <person name="Lalanne C."/>
            <person name="Gautier V."/>
            <person name="Ament-Velasquez S.L."/>
            <person name="Kruys A."/>
            <person name="Hutchinson M.I."/>
            <person name="Powell A.J."/>
            <person name="Barry K."/>
            <person name="Miller A.N."/>
            <person name="Grigoriev I.V."/>
            <person name="Debuchy R."/>
            <person name="Gladieux P."/>
            <person name="Hiltunen Thoren M."/>
            <person name="Johannesson H."/>
        </authorList>
    </citation>
    <scope>NUCLEOTIDE SEQUENCE</scope>
    <source>
        <strain evidence="2">CBS 532.94</strain>
    </source>
</reference>
<sequence length="283" mass="32562">MPGRSRPLWVIPPAKDIESRDEDLKESMRRVRRLIREKLRTQGKPVPDSPPSPHSLANSHPLSRELVIGGGEVIDEKLSCWMLNDACSTRVTKLNLRGIRPAEVEAMRFVSEYTTIPVPQVYYVGEQHFTMELIKDETLQKAWENTLCVEDRALVVHQLRHFINQLRTIRSQDGAICSFGGRSAVDARFLYVESGRSPLRPSNDFLVSDMLDDHEIVLTHSDLHACNITLAGFYPESLELVRPFRGAGWTNGFYKELLNIFPQRYDAEWLVETAFYQWTRHGR</sequence>
<proteinExistence type="predicted"/>
<dbReference type="AlphaFoldDB" id="A0AAN7CIK7"/>
<dbReference type="SUPFAM" id="SSF56112">
    <property type="entry name" value="Protein kinase-like (PK-like)"/>
    <property type="match status" value="1"/>
</dbReference>
<keyword evidence="3" id="KW-1185">Reference proteome</keyword>
<reference evidence="2" key="2">
    <citation type="submission" date="2023-05" db="EMBL/GenBank/DDBJ databases">
        <authorList>
            <consortium name="Lawrence Berkeley National Laboratory"/>
            <person name="Steindorff A."/>
            <person name="Hensen N."/>
            <person name="Bonometti L."/>
            <person name="Westerberg I."/>
            <person name="Brannstrom I.O."/>
            <person name="Guillou S."/>
            <person name="Cros-Aarteil S."/>
            <person name="Calhoun S."/>
            <person name="Haridas S."/>
            <person name="Kuo A."/>
            <person name="Mondo S."/>
            <person name="Pangilinan J."/>
            <person name="Riley R."/>
            <person name="Labutti K."/>
            <person name="Andreopoulos B."/>
            <person name="Lipzen A."/>
            <person name="Chen C."/>
            <person name="Yanf M."/>
            <person name="Daum C."/>
            <person name="Ng V."/>
            <person name="Clum A."/>
            <person name="Ohm R."/>
            <person name="Martin F."/>
            <person name="Silar P."/>
            <person name="Natvig D."/>
            <person name="Lalanne C."/>
            <person name="Gautier V."/>
            <person name="Ament-Velasquez S.L."/>
            <person name="Kruys A."/>
            <person name="Hutchinson M.I."/>
            <person name="Powell A.J."/>
            <person name="Barry K."/>
            <person name="Miller A.N."/>
            <person name="Grigoriev I.V."/>
            <person name="Debuchy R."/>
            <person name="Gladieux P."/>
            <person name="Thoren M.H."/>
            <person name="Johannesson H."/>
        </authorList>
    </citation>
    <scope>NUCLEOTIDE SEQUENCE</scope>
    <source>
        <strain evidence="2">CBS 532.94</strain>
    </source>
</reference>
<dbReference type="PANTHER" id="PTHR21310:SF15">
    <property type="entry name" value="AMINOGLYCOSIDE PHOSPHOTRANSFERASE DOMAIN-CONTAINING PROTEIN"/>
    <property type="match status" value="1"/>
</dbReference>
<keyword evidence="2" id="KW-0418">Kinase</keyword>
<name>A0AAN7CIK7_9PEZI</name>
<keyword evidence="2" id="KW-0808">Transferase</keyword>
<evidence type="ECO:0000313" key="2">
    <source>
        <dbReference type="EMBL" id="KAK4242730.1"/>
    </source>
</evidence>
<evidence type="ECO:0000313" key="3">
    <source>
        <dbReference type="Proteomes" id="UP001303760"/>
    </source>
</evidence>
<accession>A0AAN7CIK7</accession>